<feature type="domain" description="Penicillin-binding protein transpeptidase" evidence="4">
    <location>
        <begin position="262"/>
        <end position="557"/>
    </location>
</feature>
<evidence type="ECO:0000256" key="1">
    <source>
        <dbReference type="ARBA" id="ARBA00004370"/>
    </source>
</evidence>
<dbReference type="SUPFAM" id="SSF56519">
    <property type="entry name" value="Penicillin binding protein dimerisation domain"/>
    <property type="match status" value="1"/>
</dbReference>
<dbReference type="PANTHER" id="PTHR30627">
    <property type="entry name" value="PEPTIDOGLYCAN D,D-TRANSPEPTIDASE"/>
    <property type="match status" value="1"/>
</dbReference>
<gene>
    <name evidence="6" type="ORF">GCM10010968_18420</name>
</gene>
<organism evidence="6 7">
    <name type="scientific">Agrococcus terreus</name>
    <dbReference type="NCBI Taxonomy" id="574649"/>
    <lineage>
        <taxon>Bacteria</taxon>
        <taxon>Bacillati</taxon>
        <taxon>Actinomycetota</taxon>
        <taxon>Actinomycetes</taxon>
        <taxon>Micrococcales</taxon>
        <taxon>Microbacteriaceae</taxon>
        <taxon>Agrococcus</taxon>
    </lineage>
</organism>
<dbReference type="Pfam" id="PF03717">
    <property type="entry name" value="PBP_dimer"/>
    <property type="match status" value="1"/>
</dbReference>
<accession>A0ABQ2KJU3</accession>
<dbReference type="Gene3D" id="3.40.710.10">
    <property type="entry name" value="DD-peptidase/beta-lactamase superfamily"/>
    <property type="match status" value="1"/>
</dbReference>
<dbReference type="Gene3D" id="3.90.1310.10">
    <property type="entry name" value="Penicillin-binding protein 2a (Domain 2)"/>
    <property type="match status" value="1"/>
</dbReference>
<dbReference type="PANTHER" id="PTHR30627:SF1">
    <property type="entry name" value="PEPTIDOGLYCAN D,D-TRANSPEPTIDASE FTSI"/>
    <property type="match status" value="1"/>
</dbReference>
<dbReference type="InterPro" id="IPR005311">
    <property type="entry name" value="PBP_dimer"/>
</dbReference>
<keyword evidence="6" id="KW-0132">Cell division</keyword>
<sequence>MAAKRRNRTRTTLVALVTFALLAAFVVRLADIQVVRAQALNAEADGRRGVSQTIFGTRGPIVDAAGTVLAESVDRWDLTVSPRYTRDLQPGVDGVDELVTVGDALTRIGAITGDDPYDLQATLDAELERNPDSDYLVLSTGLTARQFEAIRDLGLPYAYLRLNPQRVYPAGSVAGNLVGFTGVTEPLAGLERSEEACLDAEDGSRTFDRGADGTPIPGSVVTTDPVDGGTVRLTIDADVQYQVQQLTAQYTAQLGARSGTTIVMRTDGSIAAVAEAPTVDPNDPTASRSQDRGSRAFTAAYEPGSIFKTFAYAAMLDLGLTTNDEELSVPWTYTAPGVRVRDAHSHPVEQWTSAGILVNSSNSGMVRLAEDMDRADYFDYLDRFGFGERTAVDFAGEQAAALRDPASLDPQTRLNVLFGQGIAATPIQVASAYQALANGGVHLPAHMIDSCTSADGEVTQPQLPEGERVVEAGTAEQTLAALENVVTDYGYDTFPIEGYRIAAKTGTAQMAYEDGSGYDPDRMMISVAGVFPVDDPQFVVVTMYDSPQTQRTSAGAIPAFHDMVNLLIRHYDVPPSTTEQPDVPLEWTADQQ</sequence>
<proteinExistence type="inferred from homology"/>
<evidence type="ECO:0000313" key="6">
    <source>
        <dbReference type="EMBL" id="GGN85544.1"/>
    </source>
</evidence>
<evidence type="ECO:0000259" key="4">
    <source>
        <dbReference type="Pfam" id="PF00905"/>
    </source>
</evidence>
<dbReference type="Gene3D" id="3.30.450.330">
    <property type="match status" value="1"/>
</dbReference>
<dbReference type="Proteomes" id="UP000626982">
    <property type="component" value="Unassembled WGS sequence"/>
</dbReference>
<evidence type="ECO:0000313" key="7">
    <source>
        <dbReference type="Proteomes" id="UP000626982"/>
    </source>
</evidence>
<comment type="caution">
    <text evidence="6">The sequence shown here is derived from an EMBL/GenBank/DDBJ whole genome shotgun (WGS) entry which is preliminary data.</text>
</comment>
<comment type="subcellular location">
    <subcellularLocation>
        <location evidence="1">Membrane</location>
    </subcellularLocation>
</comment>
<dbReference type="SUPFAM" id="SSF56601">
    <property type="entry name" value="beta-lactamase/transpeptidase-like"/>
    <property type="match status" value="1"/>
</dbReference>
<dbReference type="EMBL" id="BMLM01000001">
    <property type="protein sequence ID" value="GGN85544.1"/>
    <property type="molecule type" value="Genomic_DNA"/>
</dbReference>
<name>A0ABQ2KJU3_9MICO</name>
<evidence type="ECO:0000256" key="2">
    <source>
        <dbReference type="ARBA" id="ARBA00007171"/>
    </source>
</evidence>
<feature type="domain" description="Penicillin-binding protein dimerisation" evidence="5">
    <location>
        <begin position="54"/>
        <end position="182"/>
    </location>
</feature>
<keyword evidence="6" id="KW-0131">Cell cycle</keyword>
<dbReference type="InterPro" id="IPR001460">
    <property type="entry name" value="PCN-bd_Tpept"/>
</dbReference>
<dbReference type="InterPro" id="IPR036138">
    <property type="entry name" value="PBP_dimer_sf"/>
</dbReference>
<dbReference type="GO" id="GO:0051301">
    <property type="term" value="P:cell division"/>
    <property type="evidence" value="ECO:0007669"/>
    <property type="project" value="UniProtKB-KW"/>
</dbReference>
<evidence type="ECO:0000259" key="5">
    <source>
        <dbReference type="Pfam" id="PF03717"/>
    </source>
</evidence>
<keyword evidence="7" id="KW-1185">Reference proteome</keyword>
<dbReference type="InterPro" id="IPR012338">
    <property type="entry name" value="Beta-lactam/transpept-like"/>
</dbReference>
<dbReference type="Pfam" id="PF00905">
    <property type="entry name" value="Transpeptidase"/>
    <property type="match status" value="1"/>
</dbReference>
<evidence type="ECO:0000256" key="3">
    <source>
        <dbReference type="ARBA" id="ARBA00023136"/>
    </source>
</evidence>
<protein>
    <submittedName>
        <fullName evidence="6">Cell division protein FtsI</fullName>
    </submittedName>
</protein>
<keyword evidence="3" id="KW-0472">Membrane</keyword>
<comment type="similarity">
    <text evidence="2">Belongs to the transpeptidase family.</text>
</comment>
<reference evidence="7" key="1">
    <citation type="journal article" date="2019" name="Int. J. Syst. Evol. Microbiol.">
        <title>The Global Catalogue of Microorganisms (GCM) 10K type strain sequencing project: providing services to taxonomists for standard genome sequencing and annotation.</title>
        <authorList>
            <consortium name="The Broad Institute Genomics Platform"/>
            <consortium name="The Broad Institute Genome Sequencing Center for Infectious Disease"/>
            <person name="Wu L."/>
            <person name="Ma J."/>
        </authorList>
    </citation>
    <scope>NUCLEOTIDE SEQUENCE [LARGE SCALE GENOMIC DNA]</scope>
    <source>
        <strain evidence="7">CGMCC 1.6960</strain>
    </source>
</reference>
<dbReference type="InterPro" id="IPR050515">
    <property type="entry name" value="Beta-lactam/transpept"/>
</dbReference>
<dbReference type="RefSeq" id="WP_188717861.1">
    <property type="nucleotide sequence ID" value="NZ_BAABBD010000005.1"/>
</dbReference>